<sequence>MQEVKQGNDWLTSDSDEARAIRFLAEQTDVSPKQAKEIVSEHGCNREKLLQVAHTLKAEG</sequence>
<gene>
    <name evidence="1" type="ORF">V1479_23295</name>
</gene>
<protein>
    <recommendedName>
        <fullName evidence="3">DUF3606 domain-containing protein</fullName>
    </recommendedName>
</protein>
<name>A0ABV3WZX6_9HYPH</name>
<reference evidence="1 2" key="1">
    <citation type="submission" date="2024-01" db="EMBL/GenBank/DDBJ databases">
        <title>New evidence supports the origin of RcGTA from prophage.</title>
        <authorList>
            <person name="Xu Y."/>
            <person name="Liu B."/>
            <person name="Chen F."/>
        </authorList>
    </citation>
    <scope>NUCLEOTIDE SEQUENCE [LARGE SCALE GENOMIC DNA]</scope>
    <source>
        <strain evidence="1 2">CBW1107-2</strain>
    </source>
</reference>
<dbReference type="EMBL" id="JAZHFV010000011">
    <property type="protein sequence ID" value="MEX4010251.1"/>
    <property type="molecule type" value="Genomic_DNA"/>
</dbReference>
<organism evidence="1 2">
    <name type="scientific">Neoaquamicrobium sediminum</name>
    <dbReference type="NCBI Taxonomy" id="1849104"/>
    <lineage>
        <taxon>Bacteria</taxon>
        <taxon>Pseudomonadati</taxon>
        <taxon>Pseudomonadota</taxon>
        <taxon>Alphaproteobacteria</taxon>
        <taxon>Hyphomicrobiales</taxon>
        <taxon>Phyllobacteriaceae</taxon>
        <taxon>Neoaquamicrobium</taxon>
    </lineage>
</organism>
<evidence type="ECO:0000313" key="1">
    <source>
        <dbReference type="EMBL" id="MEX4010251.1"/>
    </source>
</evidence>
<evidence type="ECO:0000313" key="2">
    <source>
        <dbReference type="Proteomes" id="UP001559025"/>
    </source>
</evidence>
<proteinExistence type="predicted"/>
<dbReference type="RefSeq" id="WP_368804966.1">
    <property type="nucleotide sequence ID" value="NZ_JAZHFV010000011.1"/>
</dbReference>
<dbReference type="Proteomes" id="UP001559025">
    <property type="component" value="Unassembled WGS sequence"/>
</dbReference>
<comment type="caution">
    <text evidence="1">The sequence shown here is derived from an EMBL/GenBank/DDBJ whole genome shotgun (WGS) entry which is preliminary data.</text>
</comment>
<accession>A0ABV3WZX6</accession>
<evidence type="ECO:0008006" key="3">
    <source>
        <dbReference type="Google" id="ProtNLM"/>
    </source>
</evidence>
<keyword evidence="2" id="KW-1185">Reference proteome</keyword>